<keyword evidence="2" id="KW-1185">Reference proteome</keyword>
<protein>
    <submittedName>
        <fullName evidence="1">Uncharacterized protein</fullName>
    </submittedName>
</protein>
<gene>
    <name evidence="1" type="ORF">K503DRAFT_412464</name>
</gene>
<evidence type="ECO:0000313" key="2">
    <source>
        <dbReference type="Proteomes" id="UP000092154"/>
    </source>
</evidence>
<proteinExistence type="predicted"/>
<sequence>MFLSQPVGPLGSSPLGKLVMQSHSFPPVTSTEWVIGIVNYHDHHANKGKLNRGENYMCFLLRRFRRPGTDTVRNHWKREVTKEILTIFSASDFEQILETVWL</sequence>
<evidence type="ECO:0000313" key="1">
    <source>
        <dbReference type="EMBL" id="OAX34885.1"/>
    </source>
</evidence>
<dbReference type="AlphaFoldDB" id="A0A1B7MQJ0"/>
<dbReference type="Proteomes" id="UP000092154">
    <property type="component" value="Unassembled WGS sequence"/>
</dbReference>
<accession>A0A1B7MQJ0</accession>
<name>A0A1B7MQJ0_9AGAM</name>
<organism evidence="1 2">
    <name type="scientific">Rhizopogon vinicolor AM-OR11-026</name>
    <dbReference type="NCBI Taxonomy" id="1314800"/>
    <lineage>
        <taxon>Eukaryota</taxon>
        <taxon>Fungi</taxon>
        <taxon>Dikarya</taxon>
        <taxon>Basidiomycota</taxon>
        <taxon>Agaricomycotina</taxon>
        <taxon>Agaricomycetes</taxon>
        <taxon>Agaricomycetidae</taxon>
        <taxon>Boletales</taxon>
        <taxon>Suillineae</taxon>
        <taxon>Rhizopogonaceae</taxon>
        <taxon>Rhizopogon</taxon>
    </lineage>
</organism>
<dbReference type="InParanoid" id="A0A1B7MQJ0"/>
<dbReference type="EMBL" id="KV448556">
    <property type="protein sequence ID" value="OAX34885.1"/>
    <property type="molecule type" value="Genomic_DNA"/>
</dbReference>
<reference evidence="1 2" key="1">
    <citation type="submission" date="2016-06" db="EMBL/GenBank/DDBJ databases">
        <title>Comparative genomics of the ectomycorrhizal sister species Rhizopogon vinicolor and Rhizopogon vesiculosus (Basidiomycota: Boletales) reveals a divergence of the mating type B locus.</title>
        <authorList>
            <consortium name="DOE Joint Genome Institute"/>
            <person name="Mujic A.B."/>
            <person name="Kuo A."/>
            <person name="Tritt A."/>
            <person name="Lipzen A."/>
            <person name="Chen C."/>
            <person name="Johnson J."/>
            <person name="Sharma A."/>
            <person name="Barry K."/>
            <person name="Grigoriev I.V."/>
            <person name="Spatafora J.W."/>
        </authorList>
    </citation>
    <scope>NUCLEOTIDE SEQUENCE [LARGE SCALE GENOMIC DNA]</scope>
    <source>
        <strain evidence="1 2">AM-OR11-026</strain>
    </source>
</reference>